<reference evidence="1 2" key="1">
    <citation type="submission" date="2017-07" db="EMBL/GenBank/DDBJ databases">
        <title>Phylogenetic study on the rhizospheric bacterium Ochrobactrum sp. A44.</title>
        <authorList>
            <person name="Krzyzanowska D.M."/>
            <person name="Ossowicki A."/>
            <person name="Rajewska M."/>
            <person name="Maciag T."/>
            <person name="Kaczynski Z."/>
            <person name="Czerwicka M."/>
            <person name="Jafra S."/>
        </authorList>
    </citation>
    <scope>NUCLEOTIDE SEQUENCE [LARGE SCALE GENOMIC DNA]</scope>
    <source>
        <strain evidence="1 2">CCUG 30717</strain>
    </source>
</reference>
<keyword evidence="2" id="KW-1185">Reference proteome</keyword>
<comment type="caution">
    <text evidence="1">The sequence shown here is derived from an EMBL/GenBank/DDBJ whole genome shotgun (WGS) entry which is preliminary data.</text>
</comment>
<proteinExistence type="predicted"/>
<evidence type="ECO:0000313" key="2">
    <source>
        <dbReference type="Proteomes" id="UP000216188"/>
    </source>
</evidence>
<gene>
    <name evidence="1" type="ORF">CEV34_2495</name>
</gene>
<name>A0A256GHZ3_9HYPH</name>
<dbReference type="STRING" id="419475.A8A54_11310"/>
<dbReference type="RefSeq" id="WP_143853346.1">
    <property type="nucleotide sequence ID" value="NZ_JBHEEM010000015.1"/>
</dbReference>
<dbReference type="AlphaFoldDB" id="A0A256GHZ3"/>
<protein>
    <submittedName>
        <fullName evidence="1">Uncharacterized protein</fullName>
    </submittedName>
</protein>
<organism evidence="1 2">
    <name type="scientific">Brucella pseudogrignonensis</name>
    <dbReference type="NCBI Taxonomy" id="419475"/>
    <lineage>
        <taxon>Bacteria</taxon>
        <taxon>Pseudomonadati</taxon>
        <taxon>Pseudomonadota</taxon>
        <taxon>Alphaproteobacteria</taxon>
        <taxon>Hyphomicrobiales</taxon>
        <taxon>Brucellaceae</taxon>
        <taxon>Brucella/Ochrobactrum group</taxon>
        <taxon>Brucella</taxon>
    </lineage>
</organism>
<dbReference type="Proteomes" id="UP000216188">
    <property type="component" value="Unassembled WGS sequence"/>
</dbReference>
<dbReference type="EMBL" id="NNRM01000020">
    <property type="protein sequence ID" value="OYR26221.1"/>
    <property type="molecule type" value="Genomic_DNA"/>
</dbReference>
<accession>A0A256GHZ3</accession>
<sequence length="66" mass="7574">MHFNRQLIRSAKIRPFLHSPKLGPAGRSVGLALRELISSKDYTESNKDLDQLLEELEVVERKKNLS</sequence>
<evidence type="ECO:0000313" key="1">
    <source>
        <dbReference type="EMBL" id="OYR26221.1"/>
    </source>
</evidence>